<comment type="caution">
    <text evidence="1">The sequence shown here is derived from an EMBL/GenBank/DDBJ whole genome shotgun (WGS) entry which is preliminary data.</text>
</comment>
<gene>
    <name evidence="1" type="ORF">MTR64_20985</name>
</gene>
<dbReference type="Proteomes" id="UP001162880">
    <property type="component" value="Unassembled WGS sequence"/>
</dbReference>
<evidence type="ECO:0000313" key="1">
    <source>
        <dbReference type="EMBL" id="MCJ2181047.1"/>
    </source>
</evidence>
<proteinExistence type="predicted"/>
<accession>A0ABT0B7L0</accession>
<dbReference type="RefSeq" id="WP_243996506.1">
    <property type="nucleotide sequence ID" value="NZ_JALHLE010000056.1"/>
</dbReference>
<dbReference type="PANTHER" id="PTHR11941:SF54">
    <property type="entry name" value="ENOYL-COA HYDRATASE, MITOCHONDRIAL"/>
    <property type="match status" value="1"/>
</dbReference>
<dbReference type="SUPFAM" id="SSF52096">
    <property type="entry name" value="ClpP/crotonase"/>
    <property type="match status" value="1"/>
</dbReference>
<dbReference type="Gene3D" id="3.90.226.10">
    <property type="entry name" value="2-enoyl-CoA Hydratase, Chain A, domain 1"/>
    <property type="match status" value="1"/>
</dbReference>
<dbReference type="CDD" id="cd06558">
    <property type="entry name" value="crotonase-like"/>
    <property type="match status" value="1"/>
</dbReference>
<keyword evidence="2" id="KW-1185">Reference proteome</keyword>
<protein>
    <submittedName>
        <fullName evidence="1">Enoyl-CoA hydratase/isomerase family protein</fullName>
    </submittedName>
</protein>
<reference evidence="1" key="1">
    <citation type="submission" date="2022-03" db="EMBL/GenBank/DDBJ databases">
        <title>Identification of a novel bacterium isolated from mangrove sediments.</title>
        <authorList>
            <person name="Pan X."/>
        </authorList>
    </citation>
    <scope>NUCLEOTIDE SEQUENCE</scope>
    <source>
        <strain evidence="1">B2580</strain>
    </source>
</reference>
<sequence>MTGQTITMETADRVATITIRRPEAKNALTKAMYAAIRDAVLAADADDGVACVVLRGSEGAFCVGGDLKEMLDAIETDPSRLMDYEEYLPFEAVRSLRKPSIASIDGLCIGGGLTMALMCDCLVATGRSRFAIPEAKVGIVDGHLPRLLREAVPPPRLRYWMYSGSLFSAQEAYEAGLLTKVVPSDDLDGTLERIVREFLASSPEAIRHLKTVLNETRPLSPMTDAYLTMTQPHTRKRLEAFAAR</sequence>
<dbReference type="InterPro" id="IPR029045">
    <property type="entry name" value="ClpP/crotonase-like_dom_sf"/>
</dbReference>
<evidence type="ECO:0000313" key="2">
    <source>
        <dbReference type="Proteomes" id="UP001162880"/>
    </source>
</evidence>
<dbReference type="InterPro" id="IPR001753">
    <property type="entry name" value="Enoyl-CoA_hydra/iso"/>
</dbReference>
<organism evidence="1 2">
    <name type="scientific">Novosphingobium album</name>
    <name type="common">ex Hu et al. 2023</name>
    <dbReference type="NCBI Taxonomy" id="2930093"/>
    <lineage>
        <taxon>Bacteria</taxon>
        <taxon>Pseudomonadati</taxon>
        <taxon>Pseudomonadota</taxon>
        <taxon>Alphaproteobacteria</taxon>
        <taxon>Sphingomonadales</taxon>
        <taxon>Sphingomonadaceae</taxon>
        <taxon>Novosphingobium</taxon>
    </lineage>
</organism>
<dbReference type="EMBL" id="JALHLE010000056">
    <property type="protein sequence ID" value="MCJ2181047.1"/>
    <property type="molecule type" value="Genomic_DNA"/>
</dbReference>
<dbReference type="Pfam" id="PF00378">
    <property type="entry name" value="ECH_1"/>
    <property type="match status" value="1"/>
</dbReference>
<name>A0ABT0B7L0_9SPHN</name>
<dbReference type="PANTHER" id="PTHR11941">
    <property type="entry name" value="ENOYL-COA HYDRATASE-RELATED"/>
    <property type="match status" value="1"/>
</dbReference>